<dbReference type="WBParaSite" id="GPUH_0001369701-mRNA-1">
    <property type="protein sequence ID" value="GPUH_0001369701-mRNA-1"/>
    <property type="gene ID" value="GPUH_0001369701"/>
</dbReference>
<dbReference type="PANTHER" id="PTHR47194:SF3">
    <property type="entry name" value="SORTING NEXIN 29"/>
    <property type="match status" value="1"/>
</dbReference>
<protein>
    <submittedName>
        <fullName evidence="4">RUN domain-containing protein</fullName>
    </submittedName>
</protein>
<name>A0A183DY91_9BILA</name>
<feature type="domain" description="RUN" evidence="1">
    <location>
        <begin position="38"/>
        <end position="172"/>
    </location>
</feature>
<dbReference type="Pfam" id="PF02759">
    <property type="entry name" value="RUN"/>
    <property type="match status" value="1"/>
</dbReference>
<dbReference type="InterPro" id="IPR037213">
    <property type="entry name" value="Run_dom_sf"/>
</dbReference>
<accession>A0A183DY91</accession>
<dbReference type="SUPFAM" id="SSF140741">
    <property type="entry name" value="RUN domain-like"/>
    <property type="match status" value="1"/>
</dbReference>
<evidence type="ECO:0000313" key="4">
    <source>
        <dbReference type="WBParaSite" id="GPUH_0001369701-mRNA-1"/>
    </source>
</evidence>
<dbReference type="Proteomes" id="UP000271098">
    <property type="component" value="Unassembled WGS sequence"/>
</dbReference>
<dbReference type="InterPro" id="IPR004012">
    <property type="entry name" value="Run_dom"/>
</dbReference>
<evidence type="ECO:0000259" key="1">
    <source>
        <dbReference type="PROSITE" id="PS50826"/>
    </source>
</evidence>
<dbReference type="PROSITE" id="PS50826">
    <property type="entry name" value="RUN"/>
    <property type="match status" value="1"/>
</dbReference>
<sequence length="187" mass="21177">MAHSETVKVNHNEVKANLTNEFANVIKNAVSEYPSGAALSHESTQTLCNVLEAVFIHGLRKAFFEKKPKGTKYPEPNFWPFVCKYTHRAVLDQIAASGQIKTEIGKSRAWLRILLNENTMENYLNLLSRNTVALSKFYEKWAFLRDSERVNVLLGYTKSMSRLLLNASVNSCFLNIWTPTPLILAGL</sequence>
<gene>
    <name evidence="2" type="ORF">GPUH_LOCUS13682</name>
</gene>
<dbReference type="EMBL" id="UYRT01080453">
    <property type="protein sequence ID" value="VDN22780.1"/>
    <property type="molecule type" value="Genomic_DNA"/>
</dbReference>
<dbReference type="SMART" id="SM00593">
    <property type="entry name" value="RUN"/>
    <property type="match status" value="1"/>
</dbReference>
<evidence type="ECO:0000313" key="2">
    <source>
        <dbReference type="EMBL" id="VDN22780.1"/>
    </source>
</evidence>
<dbReference type="CDD" id="cd17679">
    <property type="entry name" value="RUN_PLEKHM1"/>
    <property type="match status" value="1"/>
</dbReference>
<organism evidence="4">
    <name type="scientific">Gongylonema pulchrum</name>
    <dbReference type="NCBI Taxonomy" id="637853"/>
    <lineage>
        <taxon>Eukaryota</taxon>
        <taxon>Metazoa</taxon>
        <taxon>Ecdysozoa</taxon>
        <taxon>Nematoda</taxon>
        <taxon>Chromadorea</taxon>
        <taxon>Rhabditida</taxon>
        <taxon>Spirurina</taxon>
        <taxon>Spiruromorpha</taxon>
        <taxon>Spiruroidea</taxon>
        <taxon>Gongylonematidae</taxon>
        <taxon>Gongylonema</taxon>
    </lineage>
</organism>
<dbReference type="PANTHER" id="PTHR47194">
    <property type="entry name" value="SORTING NEXIN-29-RELATED"/>
    <property type="match status" value="1"/>
</dbReference>
<keyword evidence="3" id="KW-1185">Reference proteome</keyword>
<dbReference type="InterPro" id="IPR047326">
    <property type="entry name" value="RUN_PLEKHM1"/>
</dbReference>
<dbReference type="Gene3D" id="1.20.58.900">
    <property type="match status" value="1"/>
</dbReference>
<evidence type="ECO:0000313" key="3">
    <source>
        <dbReference type="Proteomes" id="UP000271098"/>
    </source>
</evidence>
<dbReference type="AlphaFoldDB" id="A0A183DY91"/>
<proteinExistence type="predicted"/>
<dbReference type="OrthoDB" id="62364at2759"/>
<reference evidence="2 3" key="2">
    <citation type="submission" date="2018-11" db="EMBL/GenBank/DDBJ databases">
        <authorList>
            <consortium name="Pathogen Informatics"/>
        </authorList>
    </citation>
    <scope>NUCLEOTIDE SEQUENCE [LARGE SCALE GENOMIC DNA]</scope>
</reference>
<reference evidence="4" key="1">
    <citation type="submission" date="2016-06" db="UniProtKB">
        <authorList>
            <consortium name="WormBaseParasite"/>
        </authorList>
    </citation>
    <scope>IDENTIFICATION</scope>
</reference>